<keyword evidence="2" id="KW-0813">Transport</keyword>
<gene>
    <name evidence="11" type="ORF">SAMN04488123_10255</name>
</gene>
<proteinExistence type="inferred from homology"/>
<dbReference type="PANTHER" id="PTHR35011:SF2">
    <property type="entry name" value="2,3-DIKETO-L-GULONATE TRAP TRANSPORTER SMALL PERMEASE PROTEIN YIAM"/>
    <property type="match status" value="1"/>
</dbReference>
<name>A0A1G8KEE6_9BACI</name>
<evidence type="ECO:0000256" key="6">
    <source>
        <dbReference type="ARBA" id="ARBA00022989"/>
    </source>
</evidence>
<evidence type="ECO:0000256" key="3">
    <source>
        <dbReference type="ARBA" id="ARBA00022475"/>
    </source>
</evidence>
<keyword evidence="5 9" id="KW-0812">Transmembrane</keyword>
<dbReference type="InterPro" id="IPR055348">
    <property type="entry name" value="DctQ"/>
</dbReference>
<comment type="similarity">
    <text evidence="8">Belongs to the TRAP transporter small permease family.</text>
</comment>
<dbReference type="RefSeq" id="WP_090395986.1">
    <property type="nucleotide sequence ID" value="NZ_FNEN01000002.1"/>
</dbReference>
<organism evidence="11 12">
    <name type="scientific">Natribacillus halophilus</name>
    <dbReference type="NCBI Taxonomy" id="549003"/>
    <lineage>
        <taxon>Bacteria</taxon>
        <taxon>Bacillati</taxon>
        <taxon>Bacillota</taxon>
        <taxon>Bacilli</taxon>
        <taxon>Bacillales</taxon>
        <taxon>Bacillaceae</taxon>
        <taxon>Natribacillus</taxon>
    </lineage>
</organism>
<evidence type="ECO:0000256" key="2">
    <source>
        <dbReference type="ARBA" id="ARBA00022448"/>
    </source>
</evidence>
<comment type="subcellular location">
    <subcellularLocation>
        <location evidence="1">Cell inner membrane</location>
        <topology evidence="1">Multi-pass membrane protein</topology>
    </subcellularLocation>
</comment>
<dbReference type="EMBL" id="FNEN01000002">
    <property type="protein sequence ID" value="SDI41796.1"/>
    <property type="molecule type" value="Genomic_DNA"/>
</dbReference>
<evidence type="ECO:0000313" key="12">
    <source>
        <dbReference type="Proteomes" id="UP000198853"/>
    </source>
</evidence>
<evidence type="ECO:0000256" key="8">
    <source>
        <dbReference type="ARBA" id="ARBA00038436"/>
    </source>
</evidence>
<evidence type="ECO:0000256" key="4">
    <source>
        <dbReference type="ARBA" id="ARBA00022519"/>
    </source>
</evidence>
<evidence type="ECO:0000313" key="11">
    <source>
        <dbReference type="EMBL" id="SDI41796.1"/>
    </source>
</evidence>
<accession>A0A1G8KEE6</accession>
<evidence type="ECO:0000256" key="9">
    <source>
        <dbReference type="SAM" id="Phobius"/>
    </source>
</evidence>
<evidence type="ECO:0000256" key="7">
    <source>
        <dbReference type="ARBA" id="ARBA00023136"/>
    </source>
</evidence>
<evidence type="ECO:0000256" key="5">
    <source>
        <dbReference type="ARBA" id="ARBA00022692"/>
    </source>
</evidence>
<protein>
    <submittedName>
        <fullName evidence="11">TRAP-type C4-dicarboxylate transport system, small permease component</fullName>
    </submittedName>
</protein>
<dbReference type="Pfam" id="PF04290">
    <property type="entry name" value="DctQ"/>
    <property type="match status" value="1"/>
</dbReference>
<feature type="transmembrane region" description="Helical" evidence="9">
    <location>
        <begin position="47"/>
        <end position="65"/>
    </location>
</feature>
<keyword evidence="12" id="KW-1185">Reference proteome</keyword>
<dbReference type="PANTHER" id="PTHR35011">
    <property type="entry name" value="2,3-DIKETO-L-GULONATE TRAP TRANSPORTER SMALL PERMEASE PROTEIN YIAM"/>
    <property type="match status" value="1"/>
</dbReference>
<reference evidence="11 12" key="1">
    <citation type="submission" date="2016-10" db="EMBL/GenBank/DDBJ databases">
        <authorList>
            <person name="de Groot N.N."/>
        </authorList>
    </citation>
    <scope>NUCLEOTIDE SEQUENCE [LARGE SCALE GENOMIC DNA]</scope>
    <source>
        <strain evidence="11 12">DSM 21771</strain>
    </source>
</reference>
<evidence type="ECO:0000256" key="1">
    <source>
        <dbReference type="ARBA" id="ARBA00004429"/>
    </source>
</evidence>
<keyword evidence="6 9" id="KW-1133">Transmembrane helix</keyword>
<dbReference type="GO" id="GO:0022857">
    <property type="term" value="F:transmembrane transporter activity"/>
    <property type="evidence" value="ECO:0007669"/>
    <property type="project" value="TreeGrafter"/>
</dbReference>
<keyword evidence="7 9" id="KW-0472">Membrane</keyword>
<feature type="transmembrane region" description="Helical" evidence="9">
    <location>
        <begin position="126"/>
        <end position="144"/>
    </location>
</feature>
<feature type="transmembrane region" description="Helical" evidence="9">
    <location>
        <begin position="12"/>
        <end position="32"/>
    </location>
</feature>
<dbReference type="AlphaFoldDB" id="A0A1G8KEE6"/>
<feature type="transmembrane region" description="Helical" evidence="9">
    <location>
        <begin position="86"/>
        <end position="106"/>
    </location>
</feature>
<dbReference type="Proteomes" id="UP000198853">
    <property type="component" value="Unassembled WGS sequence"/>
</dbReference>
<feature type="domain" description="Tripartite ATP-independent periplasmic transporters DctQ component" evidence="10">
    <location>
        <begin position="23"/>
        <end position="152"/>
    </location>
</feature>
<dbReference type="GO" id="GO:0005886">
    <property type="term" value="C:plasma membrane"/>
    <property type="evidence" value="ECO:0007669"/>
    <property type="project" value="UniProtKB-SubCell"/>
</dbReference>
<sequence>MIGRINATNILGLVSFILIGLLIFIMAVQIFARQFLATVPAWSGEEAANFLLMWSICIGAGLAAGRNSHLAVDYFIDRFSVKKQRIIEVFIYLIISVFLLIIMMVNFQLAWDGRFATTPRLNLSTFWFQVSISASAFIMLYFYIKHLVNTIKLIKNNFSIKKEGRD</sequence>
<evidence type="ECO:0000259" key="10">
    <source>
        <dbReference type="Pfam" id="PF04290"/>
    </source>
</evidence>
<dbReference type="OrthoDB" id="2086825at2"/>
<keyword evidence="4" id="KW-0997">Cell inner membrane</keyword>
<dbReference type="GO" id="GO:0015740">
    <property type="term" value="P:C4-dicarboxylate transport"/>
    <property type="evidence" value="ECO:0007669"/>
    <property type="project" value="TreeGrafter"/>
</dbReference>
<keyword evidence="3" id="KW-1003">Cell membrane</keyword>
<dbReference type="InterPro" id="IPR007387">
    <property type="entry name" value="TRAP_DctQ"/>
</dbReference>